<dbReference type="Proteomes" id="UP000279275">
    <property type="component" value="Unassembled WGS sequence"/>
</dbReference>
<sequence length="69" mass="7704">MPPEFTSRANRGSAGGRPPVLDPVVYRDSSTVEHRIDQLEQHRGVATRYGKLAVRKLVAVHVAVINQWL</sequence>
<evidence type="ECO:0000313" key="2">
    <source>
        <dbReference type="EMBL" id="RMI27628.1"/>
    </source>
</evidence>
<organism evidence="2 3">
    <name type="scientific">Nocardia stercoris</name>
    <dbReference type="NCBI Taxonomy" id="2483361"/>
    <lineage>
        <taxon>Bacteria</taxon>
        <taxon>Bacillati</taxon>
        <taxon>Actinomycetota</taxon>
        <taxon>Actinomycetes</taxon>
        <taxon>Mycobacteriales</taxon>
        <taxon>Nocardiaceae</taxon>
        <taxon>Nocardia</taxon>
    </lineage>
</organism>
<dbReference type="EMBL" id="RFFH01000039">
    <property type="protein sequence ID" value="RMI27628.1"/>
    <property type="molecule type" value="Genomic_DNA"/>
</dbReference>
<reference evidence="2 3" key="1">
    <citation type="submission" date="2018-10" db="EMBL/GenBank/DDBJ databases">
        <title>Isolation from cow dung.</title>
        <authorList>
            <person name="Ling L."/>
        </authorList>
    </citation>
    <scope>NUCLEOTIDE SEQUENCE [LARGE SCALE GENOMIC DNA]</scope>
    <source>
        <strain evidence="2 3">NEAU-LL90</strain>
    </source>
</reference>
<protein>
    <recommendedName>
        <fullName evidence="4">Transposase</fullName>
    </recommendedName>
</protein>
<keyword evidence="3" id="KW-1185">Reference proteome</keyword>
<evidence type="ECO:0000313" key="3">
    <source>
        <dbReference type="Proteomes" id="UP000279275"/>
    </source>
</evidence>
<evidence type="ECO:0000256" key="1">
    <source>
        <dbReference type="SAM" id="MobiDB-lite"/>
    </source>
</evidence>
<proteinExistence type="predicted"/>
<dbReference type="AlphaFoldDB" id="A0A3M2KZ93"/>
<comment type="caution">
    <text evidence="2">The sequence shown here is derived from an EMBL/GenBank/DDBJ whole genome shotgun (WGS) entry which is preliminary data.</text>
</comment>
<feature type="region of interest" description="Disordered" evidence="1">
    <location>
        <begin position="1"/>
        <end position="24"/>
    </location>
</feature>
<gene>
    <name evidence="2" type="ORF">EBN03_33395</name>
</gene>
<name>A0A3M2KZ93_9NOCA</name>
<accession>A0A3M2KZ93</accession>
<evidence type="ECO:0008006" key="4">
    <source>
        <dbReference type="Google" id="ProtNLM"/>
    </source>
</evidence>